<protein>
    <submittedName>
        <fullName evidence="2">Uncharacterized protein</fullName>
    </submittedName>
</protein>
<comment type="caution">
    <text evidence="2">The sequence shown here is derived from an EMBL/GenBank/DDBJ whole genome shotgun (WGS) entry which is preliminary data.</text>
</comment>
<keyword evidence="3" id="KW-1185">Reference proteome</keyword>
<feature type="region of interest" description="Disordered" evidence="1">
    <location>
        <begin position="190"/>
        <end position="224"/>
    </location>
</feature>
<dbReference type="OrthoDB" id="5545891at2759"/>
<organism evidence="2 3">
    <name type="scientific">Smittium culicis</name>
    <dbReference type="NCBI Taxonomy" id="133412"/>
    <lineage>
        <taxon>Eukaryota</taxon>
        <taxon>Fungi</taxon>
        <taxon>Fungi incertae sedis</taxon>
        <taxon>Zoopagomycota</taxon>
        <taxon>Kickxellomycotina</taxon>
        <taxon>Harpellomycetes</taxon>
        <taxon>Harpellales</taxon>
        <taxon>Legeriomycetaceae</taxon>
        <taxon>Smittium</taxon>
    </lineage>
</organism>
<evidence type="ECO:0000256" key="1">
    <source>
        <dbReference type="SAM" id="MobiDB-lite"/>
    </source>
</evidence>
<name>A0A1R1XF77_9FUNG</name>
<sequence>MNYQKKFYDQQAETQATMSQGQIKILTDMVQQLLRERQRNSETEDPYITTRIPVTDLTVYPELTEALPSIEEGFFRTPLTEEERKIAIHSCPKTSSMNYIPPPLNDSASSAVNKTDSVLYGIQLALDQATRPIDYHIHRRILETPGINTASDPEVTIDLDFGASSISKSALWAPFEAKAVEELHPKDPGFLQPDIHDPGKDWRPKTSLGPPQAQPTRGGAKLQNRDTGEIPINVDYTAAGSPYVSPTSRSKESITVDSEIMYIDSHTEETCHSEPIVLEEQTDFMKQALILSRDARIGNFHRFQRYSLGNSGGIPNLLRIMEPKRGENSHIRQEITHSTVRPQTKECDRSISVILFRKHNHTCVQPDLPSSSESPTRTINNNSGDTNEEVCYLVSGPIVPVNLTAGPSSSNDDHTGSKKWKVATLRKQALVLDGLKDQRRFLEYQGLGTYAVDCILSNERRVRRRSRPEIDISPVLYLFKEWGPSTECSIKKLTAKLCWLLSVTGFLRASDIHRIDDERSHKNRAR</sequence>
<dbReference type="EMBL" id="LSSN01003558">
    <property type="protein sequence ID" value="OMJ13281.1"/>
    <property type="molecule type" value="Genomic_DNA"/>
</dbReference>
<feature type="compositionally biased region" description="Polar residues" evidence="1">
    <location>
        <begin position="368"/>
        <end position="385"/>
    </location>
</feature>
<dbReference type="AlphaFoldDB" id="A0A1R1XF77"/>
<accession>A0A1R1XF77</accession>
<evidence type="ECO:0000313" key="2">
    <source>
        <dbReference type="EMBL" id="OMJ13281.1"/>
    </source>
</evidence>
<gene>
    <name evidence="2" type="ORF">AYI70_g8602</name>
</gene>
<dbReference type="Proteomes" id="UP000187283">
    <property type="component" value="Unassembled WGS sequence"/>
</dbReference>
<feature type="compositionally biased region" description="Basic and acidic residues" evidence="1">
    <location>
        <begin position="194"/>
        <end position="204"/>
    </location>
</feature>
<proteinExistence type="predicted"/>
<evidence type="ECO:0000313" key="3">
    <source>
        <dbReference type="Proteomes" id="UP000187283"/>
    </source>
</evidence>
<reference evidence="2 3" key="1">
    <citation type="submission" date="2017-01" db="EMBL/GenBank/DDBJ databases">
        <authorList>
            <person name="Mah S.A."/>
            <person name="Swanson W.J."/>
            <person name="Moy G.W."/>
            <person name="Vacquier V.D."/>
        </authorList>
    </citation>
    <scope>NUCLEOTIDE SEQUENCE [LARGE SCALE GENOMIC DNA]</scope>
    <source>
        <strain evidence="2 3">GSMNP</strain>
    </source>
</reference>
<feature type="region of interest" description="Disordered" evidence="1">
    <location>
        <begin position="365"/>
        <end position="385"/>
    </location>
</feature>